<dbReference type="EMBL" id="QQWO01000026">
    <property type="protein sequence ID" value="RSU99105.1"/>
    <property type="molecule type" value="Genomic_DNA"/>
</dbReference>
<dbReference type="Pfam" id="PF00445">
    <property type="entry name" value="Ribonuclease_T2"/>
    <property type="match status" value="1"/>
</dbReference>
<evidence type="ECO:0000313" key="4">
    <source>
        <dbReference type="EMBL" id="APR53294.1"/>
    </source>
</evidence>
<dbReference type="Proteomes" id="UP000286681">
    <property type="component" value="Unassembled WGS sequence"/>
</dbReference>
<evidence type="ECO:0000313" key="7">
    <source>
        <dbReference type="Proteomes" id="UP000286681"/>
    </source>
</evidence>
<dbReference type="GO" id="GO:0003723">
    <property type="term" value="F:RNA binding"/>
    <property type="evidence" value="ECO:0007669"/>
    <property type="project" value="InterPro"/>
</dbReference>
<organism evidence="4 6">
    <name type="scientific">Sphingomonas koreensis</name>
    <dbReference type="NCBI Taxonomy" id="93064"/>
    <lineage>
        <taxon>Bacteria</taxon>
        <taxon>Pseudomonadati</taxon>
        <taxon>Pseudomonadota</taxon>
        <taxon>Alphaproteobacteria</taxon>
        <taxon>Sphingomonadales</taxon>
        <taxon>Sphingomonadaceae</taxon>
        <taxon>Sphingomonas</taxon>
    </lineage>
</organism>
<accession>A0A1L6JBH9</accession>
<dbReference type="Gene3D" id="3.90.730.10">
    <property type="entry name" value="Ribonuclease T2-like"/>
    <property type="match status" value="1"/>
</dbReference>
<protein>
    <submittedName>
        <fullName evidence="5">Ribonuclease T</fullName>
    </submittedName>
</protein>
<reference evidence="4" key="1">
    <citation type="submission" date="2016-12" db="EMBL/GenBank/DDBJ databases">
        <title>Whole genome sequencing of Sphingomonas koreensis.</title>
        <authorList>
            <person name="Conlan S."/>
            <person name="Thomas P.J."/>
            <person name="Mullikin J."/>
            <person name="Palmore T.N."/>
            <person name="Frank K.M."/>
            <person name="Segre J.A."/>
        </authorList>
    </citation>
    <scope>NUCLEOTIDE SEQUENCE</scope>
    <source>
        <strain evidence="4">ABOJV</strain>
    </source>
</reference>
<reference evidence="6" key="2">
    <citation type="submission" date="2016-12" db="EMBL/GenBank/DDBJ databases">
        <title>Whole genome sequencing of Sphingomonas sp. ABOJV.</title>
        <authorList>
            <person name="Conlan S."/>
            <person name="Thomas P.J."/>
            <person name="Mullikin J."/>
            <person name="Palmore T.N."/>
            <person name="Frank K.M."/>
            <person name="Segre J.A."/>
        </authorList>
    </citation>
    <scope>NUCLEOTIDE SEQUENCE [LARGE SCALE GENOMIC DNA]</scope>
    <source>
        <strain evidence="6">ABOJV</strain>
    </source>
</reference>
<feature type="signal peptide" evidence="3">
    <location>
        <begin position="1"/>
        <end position="19"/>
    </location>
</feature>
<dbReference type="PROSITE" id="PS00531">
    <property type="entry name" value="RNASE_T2_2"/>
    <property type="match status" value="1"/>
</dbReference>
<dbReference type="Proteomes" id="UP000185161">
    <property type="component" value="Chromosome"/>
</dbReference>
<feature type="chain" id="PRO_5041797914" evidence="3">
    <location>
        <begin position="20"/>
        <end position="232"/>
    </location>
</feature>
<dbReference type="GeneID" id="44133567"/>
<dbReference type="PROSITE" id="PS00530">
    <property type="entry name" value="RNASE_T2_1"/>
    <property type="match status" value="1"/>
</dbReference>
<dbReference type="InterPro" id="IPR039378">
    <property type="entry name" value="RNase_T2_prok"/>
</dbReference>
<dbReference type="InterPro" id="IPR001568">
    <property type="entry name" value="RNase_T2-like"/>
</dbReference>
<dbReference type="EMBL" id="CP018820">
    <property type="protein sequence ID" value="APR53294.1"/>
    <property type="molecule type" value="Genomic_DNA"/>
</dbReference>
<dbReference type="InterPro" id="IPR036430">
    <property type="entry name" value="RNase_T2-like_sf"/>
</dbReference>
<dbReference type="PANTHER" id="PTHR11240">
    <property type="entry name" value="RIBONUCLEASE T2"/>
    <property type="match status" value="1"/>
</dbReference>
<dbReference type="InterPro" id="IPR018188">
    <property type="entry name" value="RNase_T2_His_AS_1"/>
</dbReference>
<dbReference type="OrthoDB" id="4720638at2"/>
<dbReference type="RefSeq" id="WP_075151940.1">
    <property type="nucleotide sequence ID" value="NZ_CP018820.1"/>
</dbReference>
<evidence type="ECO:0000313" key="5">
    <source>
        <dbReference type="EMBL" id="RSU99105.1"/>
    </source>
</evidence>
<dbReference type="GO" id="GO:0033897">
    <property type="term" value="F:ribonuclease T2 activity"/>
    <property type="evidence" value="ECO:0007669"/>
    <property type="project" value="InterPro"/>
</dbReference>
<name>A0A1L6JBH9_9SPHN</name>
<dbReference type="AlphaFoldDB" id="A0A1L6JBH9"/>
<evidence type="ECO:0000313" key="6">
    <source>
        <dbReference type="Proteomes" id="UP000185161"/>
    </source>
</evidence>
<evidence type="ECO:0000256" key="3">
    <source>
        <dbReference type="SAM" id="SignalP"/>
    </source>
</evidence>
<dbReference type="PANTHER" id="PTHR11240:SF22">
    <property type="entry name" value="RIBONUCLEASE T2"/>
    <property type="match status" value="1"/>
</dbReference>
<proteinExistence type="inferred from homology"/>
<dbReference type="KEGG" id="skr:BRX40_13435"/>
<dbReference type="InterPro" id="IPR033130">
    <property type="entry name" value="RNase_T2_His_AS_2"/>
</dbReference>
<comment type="similarity">
    <text evidence="1 2">Belongs to the RNase T2 family.</text>
</comment>
<evidence type="ECO:0000256" key="2">
    <source>
        <dbReference type="RuleBase" id="RU004328"/>
    </source>
</evidence>
<dbReference type="SUPFAM" id="SSF55895">
    <property type="entry name" value="Ribonuclease Rh-like"/>
    <property type="match status" value="1"/>
</dbReference>
<reference evidence="5 7" key="3">
    <citation type="submission" date="2018-07" db="EMBL/GenBank/DDBJ databases">
        <title>Genomic and Epidemiologic Investigation of an Indolent Hospital Outbreak.</title>
        <authorList>
            <person name="Johnson R.C."/>
            <person name="Deming C."/>
            <person name="Conlan S."/>
            <person name="Zellmer C.J."/>
            <person name="Michelin A.V."/>
            <person name="Lee-Lin S."/>
            <person name="Thomas P.J."/>
            <person name="Park M."/>
            <person name="Weingarten R.A."/>
            <person name="Less J."/>
            <person name="Dekker J.P."/>
            <person name="Frank K.M."/>
            <person name="Musser K.A."/>
            <person name="Mcquiston J.R."/>
            <person name="Henderson D.K."/>
            <person name="Lau A.F."/>
            <person name="Palmore T.N."/>
            <person name="Segre J.A."/>
        </authorList>
    </citation>
    <scope>NUCLEOTIDE SEQUENCE [LARGE SCALE GENOMIC DNA]</scope>
    <source>
        <strain evidence="5 7">SK-NIH.Env10_0317</strain>
    </source>
</reference>
<evidence type="ECO:0000256" key="1">
    <source>
        <dbReference type="ARBA" id="ARBA00007469"/>
    </source>
</evidence>
<gene>
    <name evidence="4" type="ORF">BRX40_13435</name>
    <name evidence="5" type="ORF">CA257_20835</name>
</gene>
<dbReference type="GO" id="GO:0006401">
    <property type="term" value="P:RNA catabolic process"/>
    <property type="evidence" value="ECO:0007669"/>
    <property type="project" value="TreeGrafter"/>
</dbReference>
<dbReference type="STRING" id="93064.BRX40_13435"/>
<keyword evidence="3" id="KW-0732">Signal</keyword>
<dbReference type="CDD" id="cd01062">
    <property type="entry name" value="RNase_T2_prok"/>
    <property type="match status" value="1"/>
</dbReference>
<keyword evidence="6" id="KW-1185">Reference proteome</keyword>
<sequence>MIRSGAFALALLVPGVAAAQADRCVVPDRLPEASEQVGRPGPRRIVPVGGYTLALTWNPGFCRQSANRDRFQCDPGNRFGFVLHGLWPDGRGAAWPQYCAPAPRIPEAVVRRTLCAMPSPALQRHQYAKHGSCSGLPPAAYFDRAREAYAAISYPDMDSLSRRPGLTAGQLAAAVARANPGMTPAMLRVQAGGDRWLDELWVCLDTRFRPRACPAHQRGVPGHVPLRIWRGR</sequence>